<dbReference type="OrthoDB" id="5479105at2"/>
<keyword evidence="2" id="KW-1185">Reference proteome</keyword>
<dbReference type="Pfam" id="PF19676">
    <property type="entry name" value="DUF6178"/>
    <property type="match status" value="2"/>
</dbReference>
<gene>
    <name evidence="1" type="ORF">MTBBW1_1060007</name>
</gene>
<name>A0A1W1H5D4_9BACT</name>
<dbReference type="InterPro" id="IPR045750">
    <property type="entry name" value="DUF6178"/>
</dbReference>
<dbReference type="EMBL" id="FWEV01000009">
    <property type="protein sequence ID" value="SLM27656.1"/>
    <property type="molecule type" value="Genomic_DNA"/>
</dbReference>
<dbReference type="GO" id="GO:0016787">
    <property type="term" value="F:hydrolase activity"/>
    <property type="evidence" value="ECO:0007669"/>
    <property type="project" value="UniProtKB-KW"/>
</dbReference>
<evidence type="ECO:0000313" key="1">
    <source>
        <dbReference type="EMBL" id="SLM27656.1"/>
    </source>
</evidence>
<dbReference type="AlphaFoldDB" id="A0A1W1H5D4"/>
<proteinExistence type="predicted"/>
<accession>A0A1W1H5D4</accession>
<protein>
    <submittedName>
        <fullName evidence="1">Putative metal-dependent hydrolase of the beta-lactamase superfamily</fullName>
    </submittedName>
</protein>
<organism evidence="1 2">
    <name type="scientific">Desulfamplus magnetovallimortis</name>
    <dbReference type="NCBI Taxonomy" id="1246637"/>
    <lineage>
        <taxon>Bacteria</taxon>
        <taxon>Pseudomonadati</taxon>
        <taxon>Thermodesulfobacteriota</taxon>
        <taxon>Desulfobacteria</taxon>
        <taxon>Desulfobacterales</taxon>
        <taxon>Desulfobacteraceae</taxon>
        <taxon>Desulfamplus</taxon>
    </lineage>
</organism>
<dbReference type="Proteomes" id="UP000191931">
    <property type="component" value="Unassembled WGS sequence"/>
</dbReference>
<sequence>MNMIPANDYQIANRISKEKKMAALRAEVLAKSPEKALDAILDAPLPATFVQSFPDQDLHFLMHYIGEDDFLPILSLATSQQWEYIMDVEVWNRDRLDIASLTRVMELLFKADPHRLLRWTITEKTEFLEYYLFRNLEIRVREHDEDPSDFGDGFETIDSVIYFRFPNIDAQRELEAGGAHRDGSLCDSEDLDASVIENGIVEGAIADEESDFDADVKNEIINSAEASGSLITDMLNTLADMDIGVFQALMFETSSVIPAETEEEQFRLKNIRLAEKGFLPYHEAVAIYQPVDPDSLKPRPSFYLENNLYAGDLPLPPVFPFTISERKNIFAASLSLINIDTFVILQSEFAFLVNSFISTEKNPARSISDIKKCVESCCSFLSLGLEVLHLRNIAGVQETLNSKEKYIDERDCSDLKNSSDMQPLTPESASDLILKYALKDIFRVGSGEGLKLKQKLQNWYSRSWVAAKKLKLTFLDEKWMGIAGGLLLKRPLYFDNYETGVLYRPFASIEDIRKTAREVNFMVSMDAIMASVEPEYEYLDRPYVTWKAVILTMWANQRMSEDADVIDSDLPEKSFFIPLGRFKRFFEQIFADLSGGDASFEEERVKKKISSVVRQDFVAWLSSYGDIAVNLGFIDDLFDELEDEYGRVESDDIDGDLVTHFIIDKIAAFDAL</sequence>
<reference evidence="1 2" key="1">
    <citation type="submission" date="2017-03" db="EMBL/GenBank/DDBJ databases">
        <authorList>
            <person name="Afonso C.L."/>
            <person name="Miller P.J."/>
            <person name="Scott M.A."/>
            <person name="Spackman E."/>
            <person name="Goraichik I."/>
            <person name="Dimitrov K.M."/>
            <person name="Suarez D.L."/>
            <person name="Swayne D.E."/>
        </authorList>
    </citation>
    <scope>NUCLEOTIDE SEQUENCE [LARGE SCALE GENOMIC DNA]</scope>
    <source>
        <strain evidence="1">PRJEB14757</strain>
    </source>
</reference>
<dbReference type="RefSeq" id="WP_080804127.1">
    <property type="nucleotide sequence ID" value="NZ_LT828545.1"/>
</dbReference>
<evidence type="ECO:0000313" key="2">
    <source>
        <dbReference type="Proteomes" id="UP000191931"/>
    </source>
</evidence>
<dbReference type="STRING" id="1246637.MTBBW1_1060007"/>
<keyword evidence="1" id="KW-0378">Hydrolase</keyword>